<comment type="caution">
    <text evidence="1">The sequence shown here is derived from an EMBL/GenBank/DDBJ whole genome shotgun (WGS) entry which is preliminary data.</text>
</comment>
<proteinExistence type="predicted"/>
<reference evidence="1 2" key="1">
    <citation type="submission" date="2018-08" db="EMBL/GenBank/DDBJ databases">
        <title>A genome reference for cultivated species of the human gut microbiota.</title>
        <authorList>
            <person name="Zou Y."/>
            <person name="Xue W."/>
            <person name="Luo G."/>
        </authorList>
    </citation>
    <scope>NUCLEOTIDE SEQUENCE [LARGE SCALE GENOMIC DNA]</scope>
    <source>
        <strain evidence="1 2">AM23-3</strain>
    </source>
</reference>
<name>A0A3R6D4K9_9FIRM</name>
<dbReference type="AlphaFoldDB" id="A0A3R6D4K9"/>
<evidence type="ECO:0000313" key="1">
    <source>
        <dbReference type="EMBL" id="RHF82013.1"/>
    </source>
</evidence>
<sequence length="65" mass="7549">MCGNFAIKGVEYLMDSFPIVDDRRKTIMIFATDPHLKDVVLIYKFLGNPEDLLYDEENPIEILEV</sequence>
<evidence type="ECO:0000313" key="2">
    <source>
        <dbReference type="Proteomes" id="UP000284579"/>
    </source>
</evidence>
<dbReference type="Proteomes" id="UP000284579">
    <property type="component" value="Unassembled WGS sequence"/>
</dbReference>
<dbReference type="EMBL" id="QRHO01000018">
    <property type="protein sequence ID" value="RHF82013.1"/>
    <property type="molecule type" value="Genomic_DNA"/>
</dbReference>
<gene>
    <name evidence="1" type="ORF">DW656_12055</name>
</gene>
<organism evidence="1 2">
    <name type="scientific">Coprococcus comes</name>
    <dbReference type="NCBI Taxonomy" id="410072"/>
    <lineage>
        <taxon>Bacteria</taxon>
        <taxon>Bacillati</taxon>
        <taxon>Bacillota</taxon>
        <taxon>Clostridia</taxon>
        <taxon>Lachnospirales</taxon>
        <taxon>Lachnospiraceae</taxon>
        <taxon>Coprococcus</taxon>
    </lineage>
</organism>
<protein>
    <submittedName>
        <fullName evidence="1">Uncharacterized protein</fullName>
    </submittedName>
</protein>
<accession>A0A3R6D4K9</accession>